<proteinExistence type="predicted"/>
<name>A0A3S9NLG0_9BURK</name>
<feature type="domain" description="Transthyretin/hydroxyisourate hydrolase" evidence="2">
    <location>
        <begin position="36"/>
        <end position="92"/>
    </location>
</feature>
<gene>
    <name evidence="3" type="ORF">D5R55_29205</name>
</gene>
<dbReference type="Gene3D" id="2.60.40.180">
    <property type="entry name" value="Transthyretin/hydroxyisourate hydrolase domain"/>
    <property type="match status" value="1"/>
</dbReference>
<evidence type="ECO:0000259" key="2">
    <source>
        <dbReference type="Pfam" id="PF00576"/>
    </source>
</evidence>
<feature type="compositionally biased region" description="Low complexity" evidence="1">
    <location>
        <begin position="1"/>
        <end position="16"/>
    </location>
</feature>
<dbReference type="InterPro" id="IPR023416">
    <property type="entry name" value="Transthyretin/HIU_hydrolase_d"/>
</dbReference>
<evidence type="ECO:0000256" key="1">
    <source>
        <dbReference type="SAM" id="MobiDB-lite"/>
    </source>
</evidence>
<dbReference type="EMBL" id="CP034547">
    <property type="protein sequence ID" value="AZQ56532.1"/>
    <property type="molecule type" value="Genomic_DNA"/>
</dbReference>
<reference evidence="3 4" key="1">
    <citation type="submission" date="2018-12" db="EMBL/GenBank/DDBJ databases">
        <title>Cadmium resistance mechanism in endophytic bacteria Burkholderia cenocepacia YG-3.</title>
        <authorList>
            <person name="Zhang X."/>
            <person name="Wang X."/>
            <person name="Zhu Y."/>
        </authorList>
    </citation>
    <scope>NUCLEOTIDE SEQUENCE [LARGE SCALE GENOMIC DNA]</scope>
    <source>
        <strain evidence="3 4">YG-3</strain>
    </source>
</reference>
<accession>A0A3S9NLG0</accession>
<sequence length="115" mass="12852">MARQRAASAAPAGRAARSGRRRPDPRGPHRDAQCARARGGGDFELRFHLGEYFSRGDALLDVVPVRFTETNPAQHYHVPLLCSPWYVSTYCGSRTVDRRCEGVRVRRGASTDRRA</sequence>
<dbReference type="Pfam" id="PF00576">
    <property type="entry name" value="Transthyretin"/>
    <property type="match status" value="1"/>
</dbReference>
<feature type="compositionally biased region" description="Basic and acidic residues" evidence="1">
    <location>
        <begin position="21"/>
        <end position="35"/>
    </location>
</feature>
<dbReference type="SUPFAM" id="SSF49472">
    <property type="entry name" value="Transthyretin (synonym: prealbumin)"/>
    <property type="match status" value="1"/>
</dbReference>
<dbReference type="AlphaFoldDB" id="A0A3S9NLG0"/>
<feature type="region of interest" description="Disordered" evidence="1">
    <location>
        <begin position="1"/>
        <end position="35"/>
    </location>
</feature>
<evidence type="ECO:0000313" key="3">
    <source>
        <dbReference type="EMBL" id="AZQ56532.1"/>
    </source>
</evidence>
<evidence type="ECO:0000313" key="4">
    <source>
        <dbReference type="Proteomes" id="UP000277191"/>
    </source>
</evidence>
<dbReference type="Proteomes" id="UP000277191">
    <property type="component" value="Chromosome 3"/>
</dbReference>
<dbReference type="InterPro" id="IPR036817">
    <property type="entry name" value="Transthyretin/HIU_hydrolase_sf"/>
</dbReference>
<protein>
    <recommendedName>
        <fullName evidence="2">Transthyretin/hydroxyisourate hydrolase domain-containing protein</fullName>
    </recommendedName>
</protein>
<organism evidence="3 4">
    <name type="scientific">Burkholderia cenocepacia</name>
    <dbReference type="NCBI Taxonomy" id="95486"/>
    <lineage>
        <taxon>Bacteria</taxon>
        <taxon>Pseudomonadati</taxon>
        <taxon>Pseudomonadota</taxon>
        <taxon>Betaproteobacteria</taxon>
        <taxon>Burkholderiales</taxon>
        <taxon>Burkholderiaceae</taxon>
        <taxon>Burkholderia</taxon>
        <taxon>Burkholderia cepacia complex</taxon>
    </lineage>
</organism>